<reference evidence="1 2" key="1">
    <citation type="journal article" date="2019" name="Genome Biol. Evol.">
        <title>Insights into the evolution of the New World diploid cottons (Gossypium, subgenus Houzingenia) based on genome sequencing.</title>
        <authorList>
            <person name="Grover C.E."/>
            <person name="Arick M.A. 2nd"/>
            <person name="Thrash A."/>
            <person name="Conover J.L."/>
            <person name="Sanders W.S."/>
            <person name="Peterson D.G."/>
            <person name="Frelichowski J.E."/>
            <person name="Scheffler J.A."/>
            <person name="Scheffler B.E."/>
            <person name="Wendel J.F."/>
        </authorList>
    </citation>
    <scope>NUCLEOTIDE SEQUENCE [LARGE SCALE GENOMIC DNA]</scope>
    <source>
        <strain evidence="1">1</strain>
        <tissue evidence="1">Leaf</tissue>
    </source>
</reference>
<evidence type="ECO:0000313" key="1">
    <source>
        <dbReference type="EMBL" id="MBA0877739.1"/>
    </source>
</evidence>
<dbReference type="EMBL" id="JABFAF010269177">
    <property type="protein sequence ID" value="MBA0877739.1"/>
    <property type="molecule type" value="Genomic_DNA"/>
</dbReference>
<proteinExistence type="predicted"/>
<accession>A0A7J9N586</accession>
<evidence type="ECO:0000313" key="2">
    <source>
        <dbReference type="Proteomes" id="UP000593576"/>
    </source>
</evidence>
<name>A0A7J9N586_GOSSC</name>
<dbReference type="PANTHER" id="PTHR48200:SF1">
    <property type="entry name" value="AMINOTRANSFERASE-LIKE PLANT MOBILE DOMAIN-CONTAINING PROTEIN"/>
    <property type="match status" value="1"/>
</dbReference>
<dbReference type="AlphaFoldDB" id="A0A7J9N586"/>
<gene>
    <name evidence="1" type="ORF">Goshw_018327</name>
</gene>
<protein>
    <submittedName>
        <fullName evidence="1">Uncharacterized protein</fullName>
    </submittedName>
</protein>
<sequence>MDGNFLEFAWNLGSCWLYPIASAKAIQVKAVCACNLGTTECEFSYRGDGYKKRVREMVSAWSYTRRMKRLAMGLMTTSEYSEW</sequence>
<dbReference type="OrthoDB" id="1000158at2759"/>
<comment type="caution">
    <text evidence="1">The sequence shown here is derived from an EMBL/GenBank/DDBJ whole genome shotgun (WGS) entry which is preliminary data.</text>
</comment>
<dbReference type="Proteomes" id="UP000593576">
    <property type="component" value="Unassembled WGS sequence"/>
</dbReference>
<keyword evidence="2" id="KW-1185">Reference proteome</keyword>
<dbReference type="PANTHER" id="PTHR48200">
    <property type="entry name" value="PROTEIN, PUTATIVE-RELATED"/>
    <property type="match status" value="1"/>
</dbReference>
<organism evidence="1 2">
    <name type="scientific">Gossypium schwendimanii</name>
    <name type="common">Cotton</name>
    <dbReference type="NCBI Taxonomy" id="34291"/>
    <lineage>
        <taxon>Eukaryota</taxon>
        <taxon>Viridiplantae</taxon>
        <taxon>Streptophyta</taxon>
        <taxon>Embryophyta</taxon>
        <taxon>Tracheophyta</taxon>
        <taxon>Spermatophyta</taxon>
        <taxon>Magnoliopsida</taxon>
        <taxon>eudicotyledons</taxon>
        <taxon>Gunneridae</taxon>
        <taxon>Pentapetalae</taxon>
        <taxon>rosids</taxon>
        <taxon>malvids</taxon>
        <taxon>Malvales</taxon>
        <taxon>Malvaceae</taxon>
        <taxon>Malvoideae</taxon>
        <taxon>Gossypium</taxon>
    </lineage>
</organism>